<keyword evidence="2" id="KW-1185">Reference proteome</keyword>
<comment type="caution">
    <text evidence="1">The sequence shown here is derived from an EMBL/GenBank/DDBJ whole genome shotgun (WGS) entry which is preliminary data.</text>
</comment>
<accession>A0A0R0AG56</accession>
<protein>
    <submittedName>
        <fullName evidence="1">Uncharacterized protein</fullName>
    </submittedName>
</protein>
<proteinExistence type="predicted"/>
<reference evidence="1 2" key="1">
    <citation type="submission" date="2015-10" db="EMBL/GenBank/DDBJ databases">
        <title>Genome sequencing and analysis of members of genus Stenotrophomonas.</title>
        <authorList>
            <person name="Patil P.P."/>
            <person name="Midha S."/>
            <person name="Patil P.B."/>
        </authorList>
    </citation>
    <scope>NUCLEOTIDE SEQUENCE [LARGE SCALE GENOMIC DNA]</scope>
    <source>
        <strain evidence="1 2">JCM 9942</strain>
    </source>
</reference>
<evidence type="ECO:0000313" key="1">
    <source>
        <dbReference type="EMBL" id="KRG43209.1"/>
    </source>
</evidence>
<sequence>MTWLEFAAACADAGEDLLPEDNAVFVYAERIGLPGEFVGLAWGWFKARHADKRQVGVRGWRQAFGNCVRENWGKLWWDNGGTWELTTAGKQAQREVQAQAVAA</sequence>
<organism evidence="1 2">
    <name type="scientific">Stenotrophomonas pictorum JCM 9942</name>
    <dbReference type="NCBI Taxonomy" id="1236960"/>
    <lineage>
        <taxon>Bacteria</taxon>
        <taxon>Pseudomonadati</taxon>
        <taxon>Pseudomonadota</taxon>
        <taxon>Gammaproteobacteria</taxon>
        <taxon>Lysobacterales</taxon>
        <taxon>Lysobacteraceae</taxon>
        <taxon>Stenotrophomonas</taxon>
    </lineage>
</organism>
<dbReference type="AlphaFoldDB" id="A0A0R0AG56"/>
<dbReference type="EMBL" id="LLXS01000014">
    <property type="protein sequence ID" value="KRG43209.1"/>
    <property type="molecule type" value="Genomic_DNA"/>
</dbReference>
<evidence type="ECO:0000313" key="2">
    <source>
        <dbReference type="Proteomes" id="UP000050836"/>
    </source>
</evidence>
<dbReference type="Proteomes" id="UP000050836">
    <property type="component" value="Unassembled WGS sequence"/>
</dbReference>
<gene>
    <name evidence="1" type="ORF">ARC78_07530</name>
</gene>
<name>A0A0R0AG56_9GAMM</name>